<dbReference type="EMBL" id="GEIB01000356">
    <property type="protein sequence ID" value="JAR87497.1"/>
    <property type="molecule type" value="Transcribed_RNA"/>
</dbReference>
<evidence type="ECO:0000313" key="1">
    <source>
        <dbReference type="EMBL" id="JAR87497.1"/>
    </source>
</evidence>
<dbReference type="AlphaFoldDB" id="A0A147B9Q0"/>
<reference evidence="1" key="1">
    <citation type="submission" date="2016-03" db="EMBL/GenBank/DDBJ databases">
        <title>Gut transcriptome analysis on engorged females of Ornithodoros mimon (Acari: Argasidae) and phylogenetic inferences of soft ticks.</title>
        <authorList>
            <person name="Landulfo G.A."/>
            <person name="Giovanni D."/>
            <person name="Carvalho E."/>
            <person name="Junqueira-de-Azevedo I."/>
            <person name="Patane J."/>
            <person name="Mendoca R."/>
            <person name="Barros-Battesti D."/>
        </authorList>
    </citation>
    <scope>NUCLEOTIDE SEQUENCE</scope>
    <source>
        <strain evidence="1">Females</strain>
        <tissue evidence="1">Gut</tissue>
    </source>
</reference>
<proteinExistence type="predicted"/>
<sequence>MLWGVQYVCPSCYTDHLSSFLTRQLFFLTTSPLSWPGLSQSGCCIVFIQTFLAPCWQVARCIYLFPLPRFSRVACHKLCQ</sequence>
<organism evidence="1">
    <name type="scientific">Alectorobius mimon</name>
    <dbReference type="NCBI Taxonomy" id="360319"/>
    <lineage>
        <taxon>Eukaryota</taxon>
        <taxon>Metazoa</taxon>
        <taxon>Ecdysozoa</taxon>
        <taxon>Arthropoda</taxon>
        <taxon>Chelicerata</taxon>
        <taxon>Arachnida</taxon>
        <taxon>Acari</taxon>
        <taxon>Parasitiformes</taxon>
        <taxon>Ixodida</taxon>
        <taxon>Ixodoidea</taxon>
        <taxon>Argasidae</taxon>
        <taxon>Ornithodorinae</taxon>
        <taxon>Alectorobius</taxon>
    </lineage>
</organism>
<name>A0A147B9Q0_9ACAR</name>
<accession>A0A147B9Q0</accession>
<protein>
    <submittedName>
        <fullName evidence="1">Uncharacterized protein</fullName>
    </submittedName>
</protein>